<reference evidence="1" key="1">
    <citation type="submission" date="2022-08" db="EMBL/GenBank/DDBJ databases">
        <title>Genome Sequence of Pycnoporus sanguineus.</title>
        <authorList>
            <person name="Buettner E."/>
        </authorList>
    </citation>
    <scope>NUCLEOTIDE SEQUENCE</scope>
    <source>
        <strain evidence="1">CG-C14</strain>
    </source>
</reference>
<evidence type="ECO:0000313" key="2">
    <source>
        <dbReference type="Proteomes" id="UP001144978"/>
    </source>
</evidence>
<accession>A0ACC1Q5F7</accession>
<dbReference type="EMBL" id="JANSHE010000618">
    <property type="protein sequence ID" value="KAJ3008689.1"/>
    <property type="molecule type" value="Genomic_DNA"/>
</dbReference>
<organism evidence="1 2">
    <name type="scientific">Trametes sanguinea</name>
    <dbReference type="NCBI Taxonomy" id="158606"/>
    <lineage>
        <taxon>Eukaryota</taxon>
        <taxon>Fungi</taxon>
        <taxon>Dikarya</taxon>
        <taxon>Basidiomycota</taxon>
        <taxon>Agaricomycotina</taxon>
        <taxon>Agaricomycetes</taxon>
        <taxon>Polyporales</taxon>
        <taxon>Polyporaceae</taxon>
        <taxon>Trametes</taxon>
    </lineage>
</organism>
<comment type="caution">
    <text evidence="1">The sequence shown here is derived from an EMBL/GenBank/DDBJ whole genome shotgun (WGS) entry which is preliminary data.</text>
</comment>
<evidence type="ECO:0000313" key="1">
    <source>
        <dbReference type="EMBL" id="KAJ3008689.1"/>
    </source>
</evidence>
<keyword evidence="2" id="KW-1185">Reference proteome</keyword>
<name>A0ACC1Q5F7_9APHY</name>
<dbReference type="Proteomes" id="UP001144978">
    <property type="component" value="Unassembled WGS sequence"/>
</dbReference>
<protein>
    <submittedName>
        <fullName evidence="1">Uncharacterized protein</fullName>
    </submittedName>
</protein>
<proteinExistence type="predicted"/>
<sequence>MADTSNPLEAEFEALIPQIAAQFNLPRTFGAYLICTFFGCIMLGLTIHQTYRYFRFYPNDLLSLKALVCLVLGLDILHSVSSMHICYFYLVSNFFKPARLLEGVWSIRLIILEMGLLIVVAHWYVVPDTPKFGAFSLTSEKLLCPPTVPSYVHLVFGLVGHDADHELPVANHNVIPAMIIAVLLAAELALCITVTVDSFKSVTFATFEQYSWVMWSILSVAVAADILAGHETEEKDAKQEV</sequence>
<gene>
    <name evidence="1" type="ORF">NUW54_g3061</name>
</gene>